<dbReference type="EMBL" id="JACEGA010000001">
    <property type="protein sequence ID" value="MBB2184218.1"/>
    <property type="molecule type" value="Genomic_DNA"/>
</dbReference>
<gene>
    <name evidence="1" type="ORF">H0486_15165</name>
</gene>
<proteinExistence type="predicted"/>
<name>A0A839K4B9_9FIRM</name>
<evidence type="ECO:0008006" key="3">
    <source>
        <dbReference type="Google" id="ProtNLM"/>
    </source>
</evidence>
<organism evidence="1 2">
    <name type="scientific">Variimorphobacter saccharofermentans</name>
    <dbReference type="NCBI Taxonomy" id="2755051"/>
    <lineage>
        <taxon>Bacteria</taxon>
        <taxon>Bacillati</taxon>
        <taxon>Bacillota</taxon>
        <taxon>Clostridia</taxon>
        <taxon>Lachnospirales</taxon>
        <taxon>Lachnospiraceae</taxon>
        <taxon>Variimorphobacter</taxon>
    </lineage>
</organism>
<dbReference type="SUPFAM" id="SSF52777">
    <property type="entry name" value="CoA-dependent acyltransferases"/>
    <property type="match status" value="2"/>
</dbReference>
<dbReference type="Proteomes" id="UP000574276">
    <property type="component" value="Unassembled WGS sequence"/>
</dbReference>
<accession>A0A839K4B9</accession>
<evidence type="ECO:0000313" key="2">
    <source>
        <dbReference type="Proteomes" id="UP000574276"/>
    </source>
</evidence>
<dbReference type="Gene3D" id="3.30.559.10">
    <property type="entry name" value="Chloramphenicol acetyltransferase-like domain"/>
    <property type="match status" value="1"/>
</dbReference>
<comment type="caution">
    <text evidence="1">The sequence shown here is derived from an EMBL/GenBank/DDBJ whole genome shotgun (WGS) entry which is preliminary data.</text>
</comment>
<dbReference type="InterPro" id="IPR052058">
    <property type="entry name" value="Alcohol_O-acetyltransferase"/>
</dbReference>
<sequence>MSNDIITERADLFEPNINIVMVADIIGLTSDEILIESVKKAFEVNEALHSRIILDTSGKAWYEKSFTRENTVYVSDKPWQEIQKEQEKIPFRIWEGELIRVFLLHVGRIIRLLVIAHHLAGDGKSIVYFIEDIMRGLNGEVLEYKPLRLIYPQELPAKSKLPWYVRLLTMSYHRKWLQNARVFQFTDYQRMFTQYWNQRSSIIYLEHFDKDELNKLHQHAKQAGVTINSFIATAFLYAYQKNADIGVAVDIREDQNRNMGNQTTGISINYGYAENKSFEENAREVQSRIRKKISNDYHKHFILQFIAAMDGTLIDSAYMKLYGDYHNKISGRFAELMQYSGNSKDFGITNLTRLDIPNQYGRYRLENFLFIPPIMSYVKRVVGVATLGDEMNITYHILKENDCDMELAMFKRAISCLRDTGSQ</sequence>
<reference evidence="1 2" key="1">
    <citation type="submission" date="2020-07" db="EMBL/GenBank/DDBJ databases">
        <title>Characterization and genome sequencing of isolate MD1, a novel member within the family Lachnospiraceae.</title>
        <authorList>
            <person name="Rettenmaier R."/>
            <person name="Di Bello L."/>
            <person name="Zinser C."/>
            <person name="Scheitz K."/>
            <person name="Liebl W."/>
            <person name="Zverlov V."/>
        </authorList>
    </citation>
    <scope>NUCLEOTIDE SEQUENCE [LARGE SCALE GENOMIC DNA]</scope>
    <source>
        <strain evidence="1 2">MD1</strain>
    </source>
</reference>
<dbReference type="Gene3D" id="3.30.559.30">
    <property type="entry name" value="Nonribosomal peptide synthetase, condensation domain"/>
    <property type="match status" value="1"/>
</dbReference>
<keyword evidence="2" id="KW-1185">Reference proteome</keyword>
<dbReference type="PANTHER" id="PTHR28037">
    <property type="entry name" value="ALCOHOL O-ACETYLTRANSFERASE 1-RELATED"/>
    <property type="match status" value="1"/>
</dbReference>
<protein>
    <recommendedName>
        <fullName evidence="3">Condensation domain-containing protein</fullName>
    </recommendedName>
</protein>
<dbReference type="InterPro" id="IPR023213">
    <property type="entry name" value="CAT-like_dom_sf"/>
</dbReference>
<dbReference type="RefSeq" id="WP_228353809.1">
    <property type="nucleotide sequence ID" value="NZ_JACEGA010000001.1"/>
</dbReference>
<dbReference type="AlphaFoldDB" id="A0A839K4B9"/>
<dbReference type="PANTHER" id="PTHR28037:SF1">
    <property type="entry name" value="ALCOHOL O-ACETYLTRANSFERASE 1-RELATED"/>
    <property type="match status" value="1"/>
</dbReference>
<evidence type="ECO:0000313" key="1">
    <source>
        <dbReference type="EMBL" id="MBB2184218.1"/>
    </source>
</evidence>